<dbReference type="AlphaFoldDB" id="A0A0F6Q183"/>
<keyword evidence="1" id="KW-0812">Transmembrane</keyword>
<accession>A0A0F6Q183</accession>
<protein>
    <submittedName>
        <fullName evidence="2">NADH dehydrogenase subunit 4L</fullName>
    </submittedName>
</protein>
<proteinExistence type="predicted"/>
<dbReference type="EMBL" id="KP965861">
    <property type="protein sequence ID" value="AKD00034.1"/>
    <property type="molecule type" value="Genomic_DNA"/>
</dbReference>
<reference evidence="2" key="1">
    <citation type="journal article" date="2015" name="Mol. Phylogenet. Evol.">
        <title>Elucidating the phylogenetic position of Gnathostomulida and first mitochondrial genomes of Gnathostomulida, Gastrotricha and Polycladida (Platyhelminthes).</title>
        <authorList>
            <person name="Golombek A."/>
            <person name="Tobergte S."/>
            <person name="Struck T.H."/>
        </authorList>
    </citation>
    <scope>NUCLEOTIDE SEQUENCE</scope>
</reference>
<name>A0A0F6Q183_9BILA</name>
<organism evidence="2">
    <name type="scientific">Gnathostomula paradoxa</name>
    <dbReference type="NCBI Taxonomy" id="66783"/>
    <lineage>
        <taxon>Eukaryota</taxon>
        <taxon>Metazoa</taxon>
        <taxon>Spiralia</taxon>
        <taxon>Gnathifera</taxon>
        <taxon>Gnathostomulida</taxon>
        <taxon>Bursovaginoidea</taxon>
        <taxon>Gnathostomulidae</taxon>
        <taxon>Gnathostomula</taxon>
    </lineage>
</organism>
<feature type="transmembrane region" description="Helical" evidence="1">
    <location>
        <begin position="14"/>
        <end position="34"/>
    </location>
</feature>
<evidence type="ECO:0000256" key="1">
    <source>
        <dbReference type="SAM" id="Phobius"/>
    </source>
</evidence>
<keyword evidence="1" id="KW-1133">Transmembrane helix</keyword>
<geneLocation type="mitochondrion" evidence="2"/>
<feature type="transmembrane region" description="Helical" evidence="1">
    <location>
        <begin position="46"/>
        <end position="66"/>
    </location>
</feature>
<sequence>MFFPMLLALWNNQILNVIMVTEFLLMVNIMFICFTSPMATDSFFSMILISMIVMYATINISLFISWSSKIFNYKQTSTFLT</sequence>
<gene>
    <name evidence="2" type="primary">nad4l</name>
</gene>
<evidence type="ECO:0000313" key="2">
    <source>
        <dbReference type="EMBL" id="AKD00034.1"/>
    </source>
</evidence>
<keyword evidence="1" id="KW-0472">Membrane</keyword>
<keyword evidence="2" id="KW-0496">Mitochondrion</keyword>